<sequence length="342" mass="38656">MKQYKGIWGLSILLFGFLITSCENKEVIFPDFEYTTVYFANQYPVRTIVLGDDIFDNTLDNEHKCKIYATMGGVYKNDKDIEIDVKVSNELCDNLYYSNGDEVLPMPSEYYSLASDKILLKKQMQGGVEVQLTDAFFADENALKNTYVIPLVMTNVVNADSILSGVALGDSPIRPNGADWDIVPKDYVIYCVKYINEWDAIYLRRGTDEIETGNEVETVIRREENVENDELATCSTVSLNSIEMPITIQNSISENVTCTLLLTFNQDNNCTISSADSDFTVAGSGKFVINGEKNSWGDKDRNALYLDYTINMEGKKYSTKDTLVVRDRGVKPEYFTPEYIVL</sequence>
<feature type="domain" description="DUF5627" evidence="2">
    <location>
        <begin position="197"/>
        <end position="329"/>
    </location>
</feature>
<protein>
    <submittedName>
        <fullName evidence="3">DUF1735 domain-containing protein</fullName>
    </submittedName>
</protein>
<dbReference type="Proteomes" id="UP000708576">
    <property type="component" value="Unassembled WGS sequence"/>
</dbReference>
<name>A0ABS5JXL2_9BACT</name>
<dbReference type="InterPro" id="IPR013728">
    <property type="entry name" value="BT_3987-like_N"/>
</dbReference>
<evidence type="ECO:0000313" key="3">
    <source>
        <dbReference type="EMBL" id="MBS2099662.1"/>
    </source>
</evidence>
<dbReference type="Pfam" id="PF18620">
    <property type="entry name" value="DUF5627"/>
    <property type="match status" value="1"/>
</dbReference>
<dbReference type="EMBL" id="JAGUCO010000013">
    <property type="protein sequence ID" value="MBS2099662.1"/>
    <property type="molecule type" value="Genomic_DNA"/>
</dbReference>
<evidence type="ECO:0000259" key="2">
    <source>
        <dbReference type="Pfam" id="PF18620"/>
    </source>
</evidence>
<dbReference type="Gene3D" id="2.60.40.1740">
    <property type="entry name" value="hypothetical protein (bacova_03559)"/>
    <property type="match status" value="1"/>
</dbReference>
<dbReference type="PROSITE" id="PS51257">
    <property type="entry name" value="PROKAR_LIPOPROTEIN"/>
    <property type="match status" value="1"/>
</dbReference>
<evidence type="ECO:0000313" key="4">
    <source>
        <dbReference type="Proteomes" id="UP000708576"/>
    </source>
</evidence>
<accession>A0ABS5JXL2</accession>
<proteinExistence type="predicted"/>
<reference evidence="3 4" key="1">
    <citation type="journal article" date="2015" name="Int. J. Syst. Evol. Microbiol.">
        <title>Carboxylicivirga linearis sp. nov., isolated from a sea cucumber culture pond.</title>
        <authorList>
            <person name="Wang F.Q."/>
            <person name="Zhou Y.X."/>
            <person name="Lin X.Z."/>
            <person name="Chen G.J."/>
            <person name="Du Z.J."/>
        </authorList>
    </citation>
    <scope>NUCLEOTIDE SEQUENCE [LARGE SCALE GENOMIC DNA]</scope>
    <source>
        <strain evidence="3 4">FB218</strain>
    </source>
</reference>
<comment type="caution">
    <text evidence="3">The sequence shown here is derived from an EMBL/GenBank/DDBJ whole genome shotgun (WGS) entry which is preliminary data.</text>
</comment>
<gene>
    <name evidence="3" type="ORF">KEM10_15305</name>
</gene>
<dbReference type="Pfam" id="PF08522">
    <property type="entry name" value="BT_3987-like_N"/>
    <property type="match status" value="1"/>
</dbReference>
<dbReference type="InterPro" id="IPR040580">
    <property type="entry name" value="DUF5627"/>
</dbReference>
<feature type="domain" description="BT-3987-like N-terminal" evidence="1">
    <location>
        <begin position="36"/>
        <end position="159"/>
    </location>
</feature>
<evidence type="ECO:0000259" key="1">
    <source>
        <dbReference type="Pfam" id="PF08522"/>
    </source>
</evidence>
<dbReference type="Gene3D" id="2.40.128.420">
    <property type="match status" value="1"/>
</dbReference>
<organism evidence="3 4">
    <name type="scientific">Carboxylicivirga linearis</name>
    <dbReference type="NCBI Taxonomy" id="1628157"/>
    <lineage>
        <taxon>Bacteria</taxon>
        <taxon>Pseudomonadati</taxon>
        <taxon>Bacteroidota</taxon>
        <taxon>Bacteroidia</taxon>
        <taxon>Marinilabiliales</taxon>
        <taxon>Marinilabiliaceae</taxon>
        <taxon>Carboxylicivirga</taxon>
    </lineage>
</organism>
<keyword evidence="4" id="KW-1185">Reference proteome</keyword>